<dbReference type="EMBL" id="JACMSC010000013">
    <property type="protein sequence ID" value="KAG6492830.1"/>
    <property type="molecule type" value="Genomic_DNA"/>
</dbReference>
<dbReference type="InterPro" id="IPR012876">
    <property type="entry name" value="DUF1677_pln"/>
</dbReference>
<sequence>MELNRADHLIMVVEGAECECCGLAEDCTAEYVGGVKAEFAGKWLCGLCAEAARDEAAKKKKKGGGGGGMEEAVAAHVSFCRSLRSSPPAVRVADGMRQMLRRRSVELPAKRSEGKSEEGSSPAVGFEE</sequence>
<evidence type="ECO:0008006" key="4">
    <source>
        <dbReference type="Google" id="ProtNLM"/>
    </source>
</evidence>
<feature type="compositionally biased region" description="Basic and acidic residues" evidence="1">
    <location>
        <begin position="103"/>
        <end position="118"/>
    </location>
</feature>
<dbReference type="PANTHER" id="PTHR33108:SF75">
    <property type="entry name" value="EXPRESSED PROTEIN"/>
    <property type="match status" value="1"/>
</dbReference>
<accession>A0A8J5KTY1</accession>
<evidence type="ECO:0000256" key="1">
    <source>
        <dbReference type="SAM" id="MobiDB-lite"/>
    </source>
</evidence>
<reference evidence="2 3" key="1">
    <citation type="submission" date="2020-08" db="EMBL/GenBank/DDBJ databases">
        <title>Plant Genome Project.</title>
        <authorList>
            <person name="Zhang R.-G."/>
        </authorList>
    </citation>
    <scope>NUCLEOTIDE SEQUENCE [LARGE SCALE GENOMIC DNA]</scope>
    <source>
        <tissue evidence="2">Rhizome</tissue>
    </source>
</reference>
<protein>
    <recommendedName>
        <fullName evidence="4">DUF1677 family protein</fullName>
    </recommendedName>
</protein>
<comment type="caution">
    <text evidence="2">The sequence shown here is derived from an EMBL/GenBank/DDBJ whole genome shotgun (WGS) entry which is preliminary data.</text>
</comment>
<proteinExistence type="predicted"/>
<feature type="region of interest" description="Disordered" evidence="1">
    <location>
        <begin position="103"/>
        <end position="128"/>
    </location>
</feature>
<dbReference type="Pfam" id="PF07911">
    <property type="entry name" value="DUF1677"/>
    <property type="match status" value="1"/>
</dbReference>
<gene>
    <name evidence="2" type="ORF">ZIOFF_047797</name>
</gene>
<keyword evidence="3" id="KW-1185">Reference proteome</keyword>
<dbReference type="OrthoDB" id="1911663at2759"/>
<dbReference type="AlphaFoldDB" id="A0A8J5KTY1"/>
<organism evidence="2 3">
    <name type="scientific">Zingiber officinale</name>
    <name type="common">Ginger</name>
    <name type="synonym">Amomum zingiber</name>
    <dbReference type="NCBI Taxonomy" id="94328"/>
    <lineage>
        <taxon>Eukaryota</taxon>
        <taxon>Viridiplantae</taxon>
        <taxon>Streptophyta</taxon>
        <taxon>Embryophyta</taxon>
        <taxon>Tracheophyta</taxon>
        <taxon>Spermatophyta</taxon>
        <taxon>Magnoliopsida</taxon>
        <taxon>Liliopsida</taxon>
        <taxon>Zingiberales</taxon>
        <taxon>Zingiberaceae</taxon>
        <taxon>Zingiber</taxon>
    </lineage>
</organism>
<name>A0A8J5KTY1_ZINOF</name>
<dbReference type="Proteomes" id="UP000734854">
    <property type="component" value="Unassembled WGS sequence"/>
</dbReference>
<evidence type="ECO:0000313" key="3">
    <source>
        <dbReference type="Proteomes" id="UP000734854"/>
    </source>
</evidence>
<evidence type="ECO:0000313" key="2">
    <source>
        <dbReference type="EMBL" id="KAG6492830.1"/>
    </source>
</evidence>
<dbReference type="PANTHER" id="PTHR33108">
    <property type="entry name" value="OS01G0745000 PROTEIN"/>
    <property type="match status" value="1"/>
</dbReference>